<keyword evidence="2" id="KW-1185">Reference proteome</keyword>
<proteinExistence type="predicted"/>
<gene>
    <name evidence="1" type="ORF">H5410_005694</name>
</gene>
<comment type="caution">
    <text evidence="1">The sequence shown here is derived from an EMBL/GenBank/DDBJ whole genome shotgun (WGS) entry which is preliminary data.</text>
</comment>
<sequence length="113" mass="12275">MDVTDETSLNCALSSAPYTWAHIECVKWPSKAIGCSESLGDLPTAHFCCQLGSFLHSLAHWNFRQFDEPLDDTPSALGNPQARASSFLQLVLFLFASTLAPLDPAMDVSVSDV</sequence>
<dbReference type="AlphaFoldDB" id="A0A9J6A889"/>
<organism evidence="1 2">
    <name type="scientific">Solanum commersonii</name>
    <name type="common">Commerson's wild potato</name>
    <name type="synonym">Commerson's nightshade</name>
    <dbReference type="NCBI Taxonomy" id="4109"/>
    <lineage>
        <taxon>Eukaryota</taxon>
        <taxon>Viridiplantae</taxon>
        <taxon>Streptophyta</taxon>
        <taxon>Embryophyta</taxon>
        <taxon>Tracheophyta</taxon>
        <taxon>Spermatophyta</taxon>
        <taxon>Magnoliopsida</taxon>
        <taxon>eudicotyledons</taxon>
        <taxon>Gunneridae</taxon>
        <taxon>Pentapetalae</taxon>
        <taxon>asterids</taxon>
        <taxon>lamiids</taxon>
        <taxon>Solanales</taxon>
        <taxon>Solanaceae</taxon>
        <taxon>Solanoideae</taxon>
        <taxon>Solaneae</taxon>
        <taxon>Solanum</taxon>
    </lineage>
</organism>
<protein>
    <submittedName>
        <fullName evidence="1">Uncharacterized protein</fullName>
    </submittedName>
</protein>
<evidence type="ECO:0000313" key="1">
    <source>
        <dbReference type="EMBL" id="KAG5620476.1"/>
    </source>
</evidence>
<evidence type="ECO:0000313" key="2">
    <source>
        <dbReference type="Proteomes" id="UP000824120"/>
    </source>
</evidence>
<accession>A0A9J6A889</accession>
<dbReference type="Proteomes" id="UP000824120">
    <property type="component" value="Chromosome 2"/>
</dbReference>
<dbReference type="EMBL" id="JACXVP010000002">
    <property type="protein sequence ID" value="KAG5620476.1"/>
    <property type="molecule type" value="Genomic_DNA"/>
</dbReference>
<name>A0A9J6A889_SOLCO</name>
<reference evidence="1 2" key="1">
    <citation type="submission" date="2020-09" db="EMBL/GenBank/DDBJ databases">
        <title>De no assembly of potato wild relative species, Solanum commersonii.</title>
        <authorList>
            <person name="Cho K."/>
        </authorList>
    </citation>
    <scope>NUCLEOTIDE SEQUENCE [LARGE SCALE GENOMIC DNA]</scope>
    <source>
        <strain evidence="1">LZ3.2</strain>
        <tissue evidence="1">Leaf</tissue>
    </source>
</reference>